<evidence type="ECO:0000313" key="7">
    <source>
        <dbReference type="Proteomes" id="UP001652621"/>
    </source>
</evidence>
<dbReference type="InterPro" id="IPR018902">
    <property type="entry name" value="CMI2A-C-like_dom"/>
</dbReference>
<protein>
    <submittedName>
        <fullName evidence="8">UPF0605 protein GA14893</fullName>
    </submittedName>
</protein>
<sequence length="309" mass="34936">MDSVITPEPHYMPGYTGHCPQFRFRQGKTFSKLTHQLLLDPCAKHASQLILTTPTEPLKATEGPSEKEIQILQNRKNFLDTIYQPPIIPGYEGFIPNMSNKTGQRYLIAATKGVAEHEILAERLRCEKRALRHRDLLGSGNGLFDAKLRERMMPQTKYRAPLVPVLTRGQAVNIEDCKNLKKEKLPYSKFTTPHFMEDDDEDKYIINGYAGHIPMTMAHYGQSSKRLTNSALCEFTNNYHHRQSAEWCPMELTGIASSCPNAGQFVIYHRTIGMMPNYAGHVPGEAFAIGRTYGNATVNAKSWLALHKD</sequence>
<feature type="domain" description="Ciliary microtubule inner protein 2A-C-like" evidence="6">
    <location>
        <begin position="8"/>
        <end position="40"/>
    </location>
</feature>
<evidence type="ECO:0000256" key="5">
    <source>
        <dbReference type="ARBA" id="ARBA00035661"/>
    </source>
</evidence>
<keyword evidence="4" id="KW-0966">Cell projection</keyword>
<dbReference type="GeneID" id="101889624"/>
<comment type="similarity">
    <text evidence="5">Belongs to the CIMIP2 family.</text>
</comment>
<evidence type="ECO:0000256" key="1">
    <source>
        <dbReference type="ARBA" id="ARBA00004430"/>
    </source>
</evidence>
<evidence type="ECO:0000313" key="8">
    <source>
        <dbReference type="RefSeq" id="XP_005178125.2"/>
    </source>
</evidence>
<proteinExistence type="inferred from homology"/>
<evidence type="ECO:0000256" key="2">
    <source>
        <dbReference type="ARBA" id="ARBA00022490"/>
    </source>
</evidence>
<keyword evidence="3" id="KW-0206">Cytoskeleton</keyword>
<evidence type="ECO:0000259" key="6">
    <source>
        <dbReference type="Pfam" id="PF10629"/>
    </source>
</evidence>
<dbReference type="eggNOG" id="ENOG502RTSD">
    <property type="taxonomic scope" value="Eukaryota"/>
</dbReference>
<dbReference type="Pfam" id="PF10629">
    <property type="entry name" value="CMI2B-like"/>
    <property type="match status" value="2"/>
</dbReference>
<dbReference type="PANTHER" id="PTHR22146:SF8">
    <property type="entry name" value="PROTEIN FAM166B"/>
    <property type="match status" value="1"/>
</dbReference>
<organism evidence="7 8">
    <name type="scientific">Musca domestica</name>
    <name type="common">House fly</name>
    <dbReference type="NCBI Taxonomy" id="7370"/>
    <lineage>
        <taxon>Eukaryota</taxon>
        <taxon>Metazoa</taxon>
        <taxon>Ecdysozoa</taxon>
        <taxon>Arthropoda</taxon>
        <taxon>Hexapoda</taxon>
        <taxon>Insecta</taxon>
        <taxon>Pterygota</taxon>
        <taxon>Neoptera</taxon>
        <taxon>Endopterygota</taxon>
        <taxon>Diptera</taxon>
        <taxon>Brachycera</taxon>
        <taxon>Muscomorpha</taxon>
        <taxon>Muscoidea</taxon>
        <taxon>Muscidae</taxon>
        <taxon>Musca</taxon>
    </lineage>
</organism>
<feature type="domain" description="Ciliary microtubule inner protein 2A-C-like" evidence="6">
    <location>
        <begin position="274"/>
        <end position="298"/>
    </location>
</feature>
<dbReference type="VEuPathDB" id="VectorBase:MDOMA2_011232"/>
<dbReference type="PANTHER" id="PTHR22146">
    <property type="entry name" value="CAT EYE SYNDROME CRITICAL REGION PROTEIN 6"/>
    <property type="match status" value="1"/>
</dbReference>
<dbReference type="STRING" id="7370.A0A1I8N5G0"/>
<dbReference type="OrthoDB" id="2019884at2759"/>
<keyword evidence="2" id="KW-0963">Cytoplasm</keyword>
<evidence type="ECO:0000256" key="4">
    <source>
        <dbReference type="ARBA" id="ARBA00023273"/>
    </source>
</evidence>
<reference evidence="8" key="1">
    <citation type="submission" date="2025-08" db="UniProtKB">
        <authorList>
            <consortium name="RefSeq"/>
        </authorList>
    </citation>
    <scope>IDENTIFICATION</scope>
    <source>
        <strain evidence="8">Aabys</strain>
        <tissue evidence="8">Whole body</tissue>
    </source>
</reference>
<dbReference type="RefSeq" id="XP_005178125.2">
    <property type="nucleotide sequence ID" value="XM_005178068.4"/>
</dbReference>
<accession>A0A9J7CLL1</accession>
<dbReference type="Proteomes" id="UP001652621">
    <property type="component" value="Unplaced"/>
</dbReference>
<evidence type="ECO:0000256" key="3">
    <source>
        <dbReference type="ARBA" id="ARBA00023212"/>
    </source>
</evidence>
<comment type="subcellular location">
    <subcellularLocation>
        <location evidence="1">Cytoplasm</location>
        <location evidence="1">Cytoskeleton</location>
        <location evidence="1">Cilium axoneme</location>
    </subcellularLocation>
</comment>
<gene>
    <name evidence="8" type="primary">LOC101889624</name>
</gene>
<keyword evidence="7" id="KW-1185">Reference proteome</keyword>
<name>A0A9J7CLL1_MUSDO</name>
<dbReference type="VEuPathDB" id="VectorBase:MDOA011738"/>